<protein>
    <submittedName>
        <fullName evidence="1">Uncharacterized protein</fullName>
    </submittedName>
</protein>
<dbReference type="EMBL" id="FNBG01000002">
    <property type="protein sequence ID" value="SDE75923.1"/>
    <property type="molecule type" value="Genomic_DNA"/>
</dbReference>
<evidence type="ECO:0000313" key="1">
    <source>
        <dbReference type="EMBL" id="SDE75923.1"/>
    </source>
</evidence>
<reference evidence="1 2" key="1">
    <citation type="submission" date="2016-10" db="EMBL/GenBank/DDBJ databases">
        <authorList>
            <person name="de Groot N.N."/>
        </authorList>
    </citation>
    <scope>NUCLEOTIDE SEQUENCE [LARGE SCALE GENOMIC DNA]</scope>
    <source>
        <strain evidence="1 2">DSM 28129</strain>
    </source>
</reference>
<organism evidence="1 2">
    <name type="scientific">Fontibacillus panacisegetis</name>
    <dbReference type="NCBI Taxonomy" id="670482"/>
    <lineage>
        <taxon>Bacteria</taxon>
        <taxon>Bacillati</taxon>
        <taxon>Bacillota</taxon>
        <taxon>Bacilli</taxon>
        <taxon>Bacillales</taxon>
        <taxon>Paenibacillaceae</taxon>
        <taxon>Fontibacillus</taxon>
    </lineage>
</organism>
<dbReference type="Proteomes" id="UP000198972">
    <property type="component" value="Unassembled WGS sequence"/>
</dbReference>
<dbReference type="AlphaFoldDB" id="A0A1G7FJ55"/>
<gene>
    <name evidence="1" type="ORF">SAMN04488542_10215</name>
</gene>
<dbReference type="InterPro" id="IPR021686">
    <property type="entry name" value="DUF3268"/>
</dbReference>
<dbReference type="STRING" id="670482.SAMN04488542_10215"/>
<accession>A0A1G7FJ55</accession>
<evidence type="ECO:0000313" key="2">
    <source>
        <dbReference type="Proteomes" id="UP000198972"/>
    </source>
</evidence>
<sequence length="144" mass="16567">MNCEMRKMINMINIYPIPTSCPYCSSSVVFTSNAAIYGKEYGNGRCYKCTSCDAYVGVHTGTDIPLGRLANRELRELKKKCHALFDPIWKLNQNIKREQAYGRLANVLGIPHAECHFGWFDKEMLHKALEILQQPSWHKGISWR</sequence>
<name>A0A1G7FJ55_9BACL</name>
<dbReference type="Pfam" id="PF11672">
    <property type="entry name" value="DUF3268"/>
    <property type="match status" value="1"/>
</dbReference>
<proteinExistence type="predicted"/>
<keyword evidence="2" id="KW-1185">Reference proteome</keyword>